<sequence length="182" mass="20332">MSSEQPQKVLSTAVTEKLQDGQVVTIRPMDRSDIELEREFLTSLSPDARRFRFHGGIGKPTQKLLEQLTDIDHEQREAFIAVIPKDAGEKEIGASRYALDPDGKAAECAVVVGDEWQQHGLGILLISRLIESARARGIERLYSIEAADNHILNEIARKWGWECHSDPKDPTQVIYSLDLTGA</sequence>
<dbReference type="InterPro" id="IPR016181">
    <property type="entry name" value="Acyl_CoA_acyltransferase"/>
</dbReference>
<dbReference type="Pfam" id="PF00583">
    <property type="entry name" value="Acetyltransf_1"/>
    <property type="match status" value="1"/>
</dbReference>
<keyword evidence="2" id="KW-0808">Transferase</keyword>
<reference evidence="3" key="1">
    <citation type="submission" date="2016-11" db="EMBL/GenBank/DDBJ databases">
        <authorList>
            <person name="Varghese N."/>
            <person name="Submissions S."/>
        </authorList>
    </citation>
    <scope>NUCLEOTIDE SEQUENCE [LARGE SCALE GENOMIC DNA]</scope>
    <source>
        <strain evidence="3">CGMCC 1.7063</strain>
    </source>
</reference>
<protein>
    <submittedName>
        <fullName evidence="2">Acetyltransferase (GNAT) family protein</fullName>
    </submittedName>
</protein>
<organism evidence="2 3">
    <name type="scientific">Microbulbifer donghaiensis</name>
    <dbReference type="NCBI Taxonomy" id="494016"/>
    <lineage>
        <taxon>Bacteria</taxon>
        <taxon>Pseudomonadati</taxon>
        <taxon>Pseudomonadota</taxon>
        <taxon>Gammaproteobacteria</taxon>
        <taxon>Cellvibrionales</taxon>
        <taxon>Microbulbiferaceae</taxon>
        <taxon>Microbulbifer</taxon>
    </lineage>
</organism>
<evidence type="ECO:0000313" key="3">
    <source>
        <dbReference type="Proteomes" id="UP000184170"/>
    </source>
</evidence>
<dbReference type="RefSeq" id="WP_073270599.1">
    <property type="nucleotide sequence ID" value="NZ_FQVA01000001.1"/>
</dbReference>
<dbReference type="STRING" id="494016.SAMN04487965_0212"/>
<dbReference type="InterPro" id="IPR000182">
    <property type="entry name" value="GNAT_dom"/>
</dbReference>
<accession>A0A1M4UNT7</accession>
<dbReference type="AlphaFoldDB" id="A0A1M4UNT7"/>
<feature type="domain" description="N-acetyltransferase" evidence="1">
    <location>
        <begin position="24"/>
        <end position="180"/>
    </location>
</feature>
<dbReference type="EMBL" id="FQVA01000001">
    <property type="protein sequence ID" value="SHE58253.1"/>
    <property type="molecule type" value="Genomic_DNA"/>
</dbReference>
<dbReference type="SUPFAM" id="SSF55729">
    <property type="entry name" value="Acyl-CoA N-acyltransferases (Nat)"/>
    <property type="match status" value="1"/>
</dbReference>
<dbReference type="Proteomes" id="UP000184170">
    <property type="component" value="Unassembled WGS sequence"/>
</dbReference>
<dbReference type="Gene3D" id="3.40.630.30">
    <property type="match status" value="1"/>
</dbReference>
<keyword evidence="3" id="KW-1185">Reference proteome</keyword>
<proteinExistence type="predicted"/>
<dbReference type="GO" id="GO:0016747">
    <property type="term" value="F:acyltransferase activity, transferring groups other than amino-acyl groups"/>
    <property type="evidence" value="ECO:0007669"/>
    <property type="project" value="InterPro"/>
</dbReference>
<evidence type="ECO:0000259" key="1">
    <source>
        <dbReference type="PROSITE" id="PS51186"/>
    </source>
</evidence>
<evidence type="ECO:0000313" key="2">
    <source>
        <dbReference type="EMBL" id="SHE58253.1"/>
    </source>
</evidence>
<name>A0A1M4UNT7_9GAMM</name>
<dbReference type="PROSITE" id="PS51186">
    <property type="entry name" value="GNAT"/>
    <property type="match status" value="1"/>
</dbReference>
<dbReference type="OrthoDB" id="9807426at2"/>
<dbReference type="CDD" id="cd04301">
    <property type="entry name" value="NAT_SF"/>
    <property type="match status" value="1"/>
</dbReference>
<gene>
    <name evidence="2" type="ORF">SAMN04487965_0212</name>
</gene>